<evidence type="ECO:0000256" key="1">
    <source>
        <dbReference type="ARBA" id="ARBA00008683"/>
    </source>
</evidence>
<name>A0A7Z7BHJ3_9HYPH</name>
<reference evidence="7 8" key="1">
    <citation type="submission" date="2016-10" db="EMBL/GenBank/DDBJ databases">
        <authorList>
            <person name="Varghese N."/>
            <person name="Submissions S."/>
        </authorList>
    </citation>
    <scope>NUCLEOTIDE SEQUENCE [LARGE SCALE GENOMIC DNA]</scope>
    <source>
        <strain evidence="7 8">PDC82</strain>
    </source>
</reference>
<keyword evidence="4" id="KW-0720">Serine protease</keyword>
<feature type="domain" description="Peptidase S49" evidence="6">
    <location>
        <begin position="135"/>
        <end position="279"/>
    </location>
</feature>
<accession>A0A7Z7BHJ3</accession>
<dbReference type="EMBL" id="FNEW01000001">
    <property type="protein sequence ID" value="SDJ24744.1"/>
    <property type="molecule type" value="Genomic_DNA"/>
</dbReference>
<dbReference type="Pfam" id="PF01343">
    <property type="entry name" value="Peptidase_S49"/>
    <property type="match status" value="1"/>
</dbReference>
<keyword evidence="2" id="KW-0645">Protease</keyword>
<evidence type="ECO:0000259" key="6">
    <source>
        <dbReference type="Pfam" id="PF01343"/>
    </source>
</evidence>
<evidence type="ECO:0000313" key="7">
    <source>
        <dbReference type="EMBL" id="SDJ24744.1"/>
    </source>
</evidence>
<dbReference type="GO" id="GO:0006508">
    <property type="term" value="P:proteolysis"/>
    <property type="evidence" value="ECO:0007669"/>
    <property type="project" value="UniProtKB-KW"/>
</dbReference>
<dbReference type="InterPro" id="IPR002142">
    <property type="entry name" value="Peptidase_S49"/>
</dbReference>
<sequence length="432" mass="46127">MNAILARFQDSTALVAETRGSWLEACAQMASEPLVEIEKASANDNDFWFSEDDWRARYRPYNVKNGILYVPVQGVLVNNFPWTIGAWITGYEYIRQAIKRGRDDSDVKAIVLVIDSGGGMVSGNWDLVDYIFETRDIKPIRAVASEHAYSAAYNIAAATSHITVARTGGVGSIGVIITHFEYSEYLKSAGIKVNIIRSKPGKAQGNSIEPLSEEARKKWKAEVDELHKQFVAMVARGRGMEEEAVDDTDAQTFMARQAVKIGLADAIGTLDDAVTALEATFSQEGEEPMAENKQAEYEAAVAAARAEGVTEGEKTGAANAISRINAIIGSDAGKARPTAALNAALKTSMSAEEATEFLASLPEEAKPDAAATTTQPGAGAPAGMFTAAMDGSKQPNIAAGADGNDDNQATDVDKDRALIRGYGLAGFSDNKE</sequence>
<dbReference type="PANTHER" id="PTHR33209:SF1">
    <property type="entry name" value="PEPTIDASE S49 DOMAIN-CONTAINING PROTEIN"/>
    <property type="match status" value="1"/>
</dbReference>
<dbReference type="AlphaFoldDB" id="A0A7Z7BHJ3"/>
<dbReference type="Gene3D" id="3.90.226.10">
    <property type="entry name" value="2-enoyl-CoA Hydratase, Chain A, domain 1"/>
    <property type="match status" value="1"/>
</dbReference>
<gene>
    <name evidence="7" type="ORF">SAMN05428983_0806</name>
</gene>
<dbReference type="Gene3D" id="6.20.330.10">
    <property type="match status" value="1"/>
</dbReference>
<dbReference type="RefSeq" id="WP_092731710.1">
    <property type="nucleotide sequence ID" value="NZ_FNEW01000001.1"/>
</dbReference>
<dbReference type="CDD" id="cd07022">
    <property type="entry name" value="S49_Sppa_36K_type"/>
    <property type="match status" value="1"/>
</dbReference>
<dbReference type="InterPro" id="IPR033855">
    <property type="entry name" value="Protein_C"/>
</dbReference>
<dbReference type="GO" id="GO:0008236">
    <property type="term" value="F:serine-type peptidase activity"/>
    <property type="evidence" value="ECO:0007669"/>
    <property type="project" value="UniProtKB-KW"/>
</dbReference>
<evidence type="ECO:0000256" key="3">
    <source>
        <dbReference type="ARBA" id="ARBA00022801"/>
    </source>
</evidence>
<dbReference type="SUPFAM" id="SSF52096">
    <property type="entry name" value="ClpP/crotonase"/>
    <property type="match status" value="1"/>
</dbReference>
<evidence type="ECO:0000313" key="8">
    <source>
        <dbReference type="Proteomes" id="UP000198917"/>
    </source>
</evidence>
<dbReference type="PANTHER" id="PTHR33209">
    <property type="entry name" value="PROTEASE 4"/>
    <property type="match status" value="1"/>
</dbReference>
<evidence type="ECO:0000256" key="4">
    <source>
        <dbReference type="ARBA" id="ARBA00022825"/>
    </source>
</evidence>
<proteinExistence type="inferred from homology"/>
<keyword evidence="3" id="KW-0378">Hydrolase</keyword>
<feature type="compositionally biased region" description="Low complexity" evidence="5">
    <location>
        <begin position="368"/>
        <end position="383"/>
    </location>
</feature>
<organism evidence="7 8">
    <name type="scientific">Agrobacterium fabrum</name>
    <dbReference type="NCBI Taxonomy" id="1176649"/>
    <lineage>
        <taxon>Bacteria</taxon>
        <taxon>Pseudomonadati</taxon>
        <taxon>Pseudomonadota</taxon>
        <taxon>Alphaproteobacteria</taxon>
        <taxon>Hyphomicrobiales</taxon>
        <taxon>Rhizobiaceae</taxon>
        <taxon>Rhizobium/Agrobacterium group</taxon>
        <taxon>Agrobacterium</taxon>
        <taxon>Agrobacterium tumefaciens complex</taxon>
    </lineage>
</organism>
<comment type="caution">
    <text evidence="7">The sequence shown here is derived from an EMBL/GenBank/DDBJ whole genome shotgun (WGS) entry which is preliminary data.</text>
</comment>
<protein>
    <submittedName>
        <fullName evidence="7">Signal peptide peptidase SppA</fullName>
    </submittedName>
</protein>
<evidence type="ECO:0000256" key="2">
    <source>
        <dbReference type="ARBA" id="ARBA00022670"/>
    </source>
</evidence>
<dbReference type="InterPro" id="IPR029045">
    <property type="entry name" value="ClpP/crotonase-like_dom_sf"/>
</dbReference>
<feature type="region of interest" description="Disordered" evidence="5">
    <location>
        <begin position="366"/>
        <end position="415"/>
    </location>
</feature>
<evidence type="ECO:0000256" key="5">
    <source>
        <dbReference type="SAM" id="MobiDB-lite"/>
    </source>
</evidence>
<dbReference type="Proteomes" id="UP000198917">
    <property type="component" value="Unassembled WGS sequence"/>
</dbReference>
<comment type="similarity">
    <text evidence="1">Belongs to the peptidase S49 family.</text>
</comment>